<sequence>MEAEAGGGGSMGQREAQDTDPASSKCVGNEDTVSSLEVFAGEGNVPNIITAGPPGTDKTTHILCLGRALLDPALKDAVNKIKMFAQPKVTLPKGRHKIIIQYEAHSMTEGASALACNTSDKIIEPIQSHCADLHYPKLTNAQILARLMNVIKKERVPHTDDGLEAIIFTAHGDMRQVRNNLQSTLAGFAFINSENVFMVCEEPHPLLMKEMIQHCVNANTDEACKILAHLWHLRYSPEGIIGNIFQVCKTFQMTEHLKLEVIEEIGYTHIKTAEGVNSLLQMAGLLARLCQKTMAPVASWSREFAD</sequence>
<dbReference type="GO" id="GO:0005663">
    <property type="term" value="C:DNA replication factor C complex"/>
    <property type="evidence" value="ECO:0007669"/>
    <property type="project" value="TreeGrafter"/>
</dbReference>
<evidence type="ECO:0000256" key="4">
    <source>
        <dbReference type="ARBA" id="ARBA00022840"/>
    </source>
</evidence>
<dbReference type="AlphaFoldDB" id="A0A2K5PEV2"/>
<dbReference type="OMA" id="NTDEACK"/>
<dbReference type="InterPro" id="IPR050238">
    <property type="entry name" value="DNA_Rep/Repair_Clamp_Loader"/>
</dbReference>
<dbReference type="GO" id="GO:0006281">
    <property type="term" value="P:DNA repair"/>
    <property type="evidence" value="ECO:0007669"/>
    <property type="project" value="TreeGrafter"/>
</dbReference>
<keyword evidence="10" id="KW-1185">Reference proteome</keyword>
<dbReference type="InterPro" id="IPR047854">
    <property type="entry name" value="RFC_lid"/>
</dbReference>
<dbReference type="CDD" id="cd18140">
    <property type="entry name" value="HLD_clamp_RFC"/>
    <property type="match status" value="1"/>
</dbReference>
<evidence type="ECO:0000256" key="2">
    <source>
        <dbReference type="ARBA" id="ARBA00022705"/>
    </source>
</evidence>
<dbReference type="SUPFAM" id="SSF48019">
    <property type="entry name" value="post-AAA+ oligomerization domain-like"/>
    <property type="match status" value="1"/>
</dbReference>
<evidence type="ECO:0000256" key="5">
    <source>
        <dbReference type="ARBA" id="ARBA00053246"/>
    </source>
</evidence>
<evidence type="ECO:0000256" key="1">
    <source>
        <dbReference type="ARBA" id="ARBA00005378"/>
    </source>
</evidence>
<dbReference type="GO" id="GO:0005634">
    <property type="term" value="C:nucleus"/>
    <property type="evidence" value="ECO:0007669"/>
    <property type="project" value="TreeGrafter"/>
</dbReference>
<dbReference type="SUPFAM" id="SSF52540">
    <property type="entry name" value="P-loop containing nucleoside triphosphate hydrolases"/>
    <property type="match status" value="1"/>
</dbReference>
<dbReference type="Pfam" id="PF08542">
    <property type="entry name" value="Rep_fac_C"/>
    <property type="match status" value="1"/>
</dbReference>
<evidence type="ECO:0000313" key="9">
    <source>
        <dbReference type="Ensembl" id="ENSCCAP00000002159.1"/>
    </source>
</evidence>
<reference evidence="9" key="1">
    <citation type="submission" date="2025-08" db="UniProtKB">
        <authorList>
            <consortium name="Ensembl"/>
        </authorList>
    </citation>
    <scope>IDENTIFICATION</scope>
</reference>
<dbReference type="FunFam" id="1.10.8.60:FF:000012">
    <property type="entry name" value="Replication factor C subunit 4"/>
    <property type="match status" value="1"/>
</dbReference>
<dbReference type="GO" id="GO:0006261">
    <property type="term" value="P:DNA-templated DNA replication"/>
    <property type="evidence" value="ECO:0007669"/>
    <property type="project" value="TreeGrafter"/>
</dbReference>
<feature type="domain" description="Replication factor C C-terminal" evidence="8">
    <location>
        <begin position="203"/>
        <end position="288"/>
    </location>
</feature>
<dbReference type="Gene3D" id="3.40.50.300">
    <property type="entry name" value="P-loop containing nucleotide triphosphate hydrolases"/>
    <property type="match status" value="1"/>
</dbReference>
<feature type="compositionally biased region" description="Gly residues" evidence="7">
    <location>
        <begin position="1"/>
        <end position="11"/>
    </location>
</feature>
<dbReference type="Gene3D" id="1.10.8.60">
    <property type="match status" value="1"/>
</dbReference>
<keyword evidence="4" id="KW-0067">ATP-binding</keyword>
<dbReference type="STRING" id="9516.ENSCCAP00000002159"/>
<feature type="region of interest" description="Disordered" evidence="7">
    <location>
        <begin position="1"/>
        <end position="28"/>
    </location>
</feature>
<accession>A0A2K5PEV2</accession>
<comment type="function">
    <text evidence="5">Subunit of the replication factor C (RFC) complex which acts during elongation of primed DNA templates by DNA polymerases delta and epsilon, and is necessary for ATP-dependent loading of proliferating cell nuclear antigen (PCNA) onto primed DNA. This subunit binds ATP.</text>
</comment>
<dbReference type="InterPro" id="IPR013748">
    <property type="entry name" value="Rep_factorC_C"/>
</dbReference>
<dbReference type="Gene3D" id="1.20.272.10">
    <property type="match status" value="1"/>
</dbReference>
<dbReference type="GO" id="GO:0003689">
    <property type="term" value="F:DNA clamp loader activity"/>
    <property type="evidence" value="ECO:0007669"/>
    <property type="project" value="TreeGrafter"/>
</dbReference>
<name>A0A2K5PEV2_CEBIM</name>
<dbReference type="GO" id="GO:0003677">
    <property type="term" value="F:DNA binding"/>
    <property type="evidence" value="ECO:0007669"/>
    <property type="project" value="InterPro"/>
</dbReference>
<protein>
    <recommendedName>
        <fullName evidence="8">Replication factor C C-terminal domain-containing protein</fullName>
    </recommendedName>
</protein>
<evidence type="ECO:0000256" key="7">
    <source>
        <dbReference type="SAM" id="MobiDB-lite"/>
    </source>
</evidence>
<evidence type="ECO:0000256" key="6">
    <source>
        <dbReference type="ARBA" id="ARBA00064114"/>
    </source>
</evidence>
<dbReference type="Ensembl" id="ENSCCAT00000014367.1">
    <property type="protein sequence ID" value="ENSCCAP00000002159.1"/>
    <property type="gene ID" value="ENSCCAG00000013414.1"/>
</dbReference>
<dbReference type="InterPro" id="IPR027417">
    <property type="entry name" value="P-loop_NTPase"/>
</dbReference>
<evidence type="ECO:0000313" key="10">
    <source>
        <dbReference type="Proteomes" id="UP000233040"/>
    </source>
</evidence>
<organism evidence="9 10">
    <name type="scientific">Cebus imitator</name>
    <name type="common">Panamanian white-faced capuchin</name>
    <name type="synonym">Cebus capucinus imitator</name>
    <dbReference type="NCBI Taxonomy" id="2715852"/>
    <lineage>
        <taxon>Eukaryota</taxon>
        <taxon>Metazoa</taxon>
        <taxon>Chordata</taxon>
        <taxon>Craniata</taxon>
        <taxon>Vertebrata</taxon>
        <taxon>Euteleostomi</taxon>
        <taxon>Mammalia</taxon>
        <taxon>Eutheria</taxon>
        <taxon>Euarchontoglires</taxon>
        <taxon>Primates</taxon>
        <taxon>Haplorrhini</taxon>
        <taxon>Platyrrhini</taxon>
        <taxon>Cebidae</taxon>
        <taxon>Cebinae</taxon>
        <taxon>Cebus</taxon>
    </lineage>
</organism>
<proteinExistence type="inferred from homology"/>
<reference evidence="9" key="2">
    <citation type="submission" date="2025-09" db="UniProtKB">
        <authorList>
            <consortium name="Ensembl"/>
        </authorList>
    </citation>
    <scope>IDENTIFICATION</scope>
</reference>
<dbReference type="GeneTree" id="ENSGT00550000075050"/>
<dbReference type="PANTHER" id="PTHR11669:SF5">
    <property type="entry name" value="REPLICATION FACTOR C SUBUNIT 2"/>
    <property type="match status" value="1"/>
</dbReference>
<comment type="subunit">
    <text evidence="6">Subunit of the RFC complex, an heteropentameric complex consisting of a large subunit RFC1 and four small subunits RFC2, RFC3, RFC4 and RFC5; the RFC complex interacts with PCNA. Forms an heterotetrameric complex with RFC3, RFC4 and RFC5; this complex has ATPase activity but is not stimulated by PCNA. The heterotetramer of subunits RFC2, RFC3, RFC4 and RFC5 interacts with RAD17. RFC2 also interacts with PRKAR1A; the complex may be involved in cell survival. Interacts with DDX11.</text>
</comment>
<dbReference type="PANTHER" id="PTHR11669">
    <property type="entry name" value="REPLICATION FACTOR C / DNA POLYMERASE III GAMMA-TAU SUBUNIT"/>
    <property type="match status" value="1"/>
</dbReference>
<comment type="similarity">
    <text evidence="1">Belongs to the activator 1 small subunits family.</text>
</comment>
<dbReference type="InterPro" id="IPR008921">
    <property type="entry name" value="DNA_pol3_clamp-load_cplx_C"/>
</dbReference>
<keyword evidence="3" id="KW-0547">Nucleotide-binding</keyword>
<keyword evidence="2" id="KW-0235">DNA replication</keyword>
<evidence type="ECO:0000259" key="8">
    <source>
        <dbReference type="Pfam" id="PF08542"/>
    </source>
</evidence>
<evidence type="ECO:0000256" key="3">
    <source>
        <dbReference type="ARBA" id="ARBA00022741"/>
    </source>
</evidence>
<dbReference type="Proteomes" id="UP000233040">
    <property type="component" value="Unassembled WGS sequence"/>
</dbReference>
<dbReference type="FunFam" id="1.20.272.10:FF:000006">
    <property type="entry name" value="Replication factor C subunit 2"/>
    <property type="match status" value="1"/>
</dbReference>
<dbReference type="GO" id="GO:0005524">
    <property type="term" value="F:ATP binding"/>
    <property type="evidence" value="ECO:0007669"/>
    <property type="project" value="UniProtKB-KW"/>
</dbReference>